<dbReference type="Proteomes" id="UP000270205">
    <property type="component" value="Unassembled WGS sequence"/>
</dbReference>
<name>A0A380ZTQ7_9FLAO</name>
<protein>
    <submittedName>
        <fullName evidence="1">Uncharacterized protein</fullName>
    </submittedName>
</protein>
<evidence type="ECO:0000313" key="1">
    <source>
        <dbReference type="EMBL" id="SUV52166.1"/>
    </source>
</evidence>
<accession>A0A380ZTQ7</accession>
<reference evidence="1 3" key="1">
    <citation type="submission" date="2018-06" db="EMBL/GenBank/DDBJ databases">
        <authorList>
            <consortium name="Pathogen Informatics"/>
            <person name="Doyle S."/>
        </authorList>
    </citation>
    <scope>NUCLEOTIDE SEQUENCE [LARGE SCALE GENOMIC DNA]</scope>
    <source>
        <strain evidence="1 3">NCTC11661</strain>
    </source>
</reference>
<dbReference type="Proteomes" id="UP000255515">
    <property type="component" value="Unassembled WGS sequence"/>
</dbReference>
<evidence type="ECO:0000313" key="4">
    <source>
        <dbReference type="Proteomes" id="UP000270205"/>
    </source>
</evidence>
<gene>
    <name evidence="1" type="ORF">NCTC11661_01410</name>
    <name evidence="2" type="ORF">NCTC12929_01965</name>
</gene>
<dbReference type="AlphaFoldDB" id="A0A380ZTQ7"/>
<dbReference type="EMBL" id="UFTJ01000003">
    <property type="protein sequence ID" value="SUV52166.1"/>
    <property type="molecule type" value="Genomic_DNA"/>
</dbReference>
<organism evidence="1 3">
    <name type="scientific">Bergeyella zoohelcum</name>
    <dbReference type="NCBI Taxonomy" id="1015"/>
    <lineage>
        <taxon>Bacteria</taxon>
        <taxon>Pseudomonadati</taxon>
        <taxon>Bacteroidota</taxon>
        <taxon>Flavobacteriia</taxon>
        <taxon>Flavobacteriales</taxon>
        <taxon>Weeksellaceae</taxon>
        <taxon>Bergeyella</taxon>
    </lineage>
</organism>
<evidence type="ECO:0000313" key="3">
    <source>
        <dbReference type="Proteomes" id="UP000255515"/>
    </source>
</evidence>
<reference evidence="2 4" key="2">
    <citation type="submission" date="2018-11" db="EMBL/GenBank/DDBJ databases">
        <authorList>
            <consortium name="Pathogen Informatics"/>
        </authorList>
    </citation>
    <scope>NUCLEOTIDE SEQUENCE [LARGE SCALE GENOMIC DNA]</scope>
    <source>
        <strain evidence="2 4">NCTC12929</strain>
    </source>
</reference>
<dbReference type="EMBL" id="UYIV01000001">
    <property type="protein sequence ID" value="VDH05796.1"/>
    <property type="molecule type" value="Genomic_DNA"/>
</dbReference>
<proteinExistence type="predicted"/>
<sequence length="87" mass="10540">MAVNIKPNREGYIIYDSDKLIHIFDIIQDVFQSSIVEHKYVNKNNTILRLQYKNCDTEKILYMDTNIKYYWHKTKKITSIYIGHKLR</sequence>
<evidence type="ECO:0000313" key="2">
    <source>
        <dbReference type="EMBL" id="VDH05796.1"/>
    </source>
</evidence>